<evidence type="ECO:0000313" key="6">
    <source>
        <dbReference type="Proteomes" id="UP000515512"/>
    </source>
</evidence>
<dbReference type="InterPro" id="IPR013785">
    <property type="entry name" value="Aldolase_TIM"/>
</dbReference>
<name>A0A7D6ZP67_9NOCA</name>
<gene>
    <name evidence="5" type="ORF">H0264_34205</name>
</gene>
<dbReference type="SUPFAM" id="SSF51395">
    <property type="entry name" value="FMN-linked oxidoreductases"/>
    <property type="match status" value="1"/>
</dbReference>
<dbReference type="KEGG" id="nhu:H0264_34205"/>
<evidence type="ECO:0000259" key="4">
    <source>
        <dbReference type="Pfam" id="PF00724"/>
    </source>
</evidence>
<dbReference type="EMBL" id="CP059399">
    <property type="protein sequence ID" value="QLY30165.1"/>
    <property type="molecule type" value="Genomic_DNA"/>
</dbReference>
<feature type="region of interest" description="Disordered" evidence="3">
    <location>
        <begin position="413"/>
        <end position="434"/>
    </location>
</feature>
<evidence type="ECO:0000256" key="1">
    <source>
        <dbReference type="ARBA" id="ARBA00022630"/>
    </source>
</evidence>
<dbReference type="Pfam" id="PF04075">
    <property type="entry name" value="F420H2_quin_red"/>
    <property type="match status" value="1"/>
</dbReference>
<organism evidence="5 6">
    <name type="scientific">Nocardia huaxiensis</name>
    <dbReference type="NCBI Taxonomy" id="2755382"/>
    <lineage>
        <taxon>Bacteria</taxon>
        <taxon>Bacillati</taxon>
        <taxon>Actinomycetota</taxon>
        <taxon>Actinomycetes</taxon>
        <taxon>Mycobacteriales</taxon>
        <taxon>Nocardiaceae</taxon>
        <taxon>Nocardia</taxon>
    </lineage>
</organism>
<evidence type="ECO:0000313" key="5">
    <source>
        <dbReference type="EMBL" id="QLY30165.1"/>
    </source>
</evidence>
<feature type="domain" description="NADH:flavin oxidoreductase/NADH oxidase N-terminal" evidence="4">
    <location>
        <begin position="5"/>
        <end position="327"/>
    </location>
</feature>
<dbReference type="PANTHER" id="PTHR43656:SF2">
    <property type="entry name" value="BINDING OXIDOREDUCTASE, PUTATIVE (AFU_ORTHOLOGUE AFUA_2G08260)-RELATED"/>
    <property type="match status" value="1"/>
</dbReference>
<dbReference type="NCBIfam" id="TIGR00026">
    <property type="entry name" value="hi_GC_TIGR00026"/>
    <property type="match status" value="1"/>
</dbReference>
<proteinExistence type="predicted"/>
<evidence type="ECO:0000256" key="2">
    <source>
        <dbReference type="ARBA" id="ARBA00023002"/>
    </source>
</evidence>
<dbReference type="Gene3D" id="3.20.20.70">
    <property type="entry name" value="Aldolase class I"/>
    <property type="match status" value="1"/>
</dbReference>
<keyword evidence="1" id="KW-0285">Flavoprotein</keyword>
<keyword evidence="2" id="KW-0560">Oxidoreductase</keyword>
<dbReference type="InterPro" id="IPR004378">
    <property type="entry name" value="F420H2_quin_Rdtase"/>
</dbReference>
<dbReference type="InterPro" id="IPR001155">
    <property type="entry name" value="OxRdtase_FMN_N"/>
</dbReference>
<keyword evidence="6" id="KW-1185">Reference proteome</keyword>
<dbReference type="InterPro" id="IPR012349">
    <property type="entry name" value="Split_barrel_FMN-bd"/>
</dbReference>
<dbReference type="PANTHER" id="PTHR43656">
    <property type="entry name" value="BINDING OXIDOREDUCTASE, PUTATIVE (AFU_ORTHOLOGUE AFUA_2G08260)-RELATED"/>
    <property type="match status" value="1"/>
</dbReference>
<dbReference type="Pfam" id="PF00724">
    <property type="entry name" value="Oxidored_FMN"/>
    <property type="match status" value="1"/>
</dbReference>
<accession>A0A7D6ZP67</accession>
<dbReference type="GO" id="GO:0010181">
    <property type="term" value="F:FMN binding"/>
    <property type="evidence" value="ECO:0007669"/>
    <property type="project" value="InterPro"/>
</dbReference>
<protein>
    <submittedName>
        <fullName evidence="5">Nitroreductase family deazaflavin-dependent oxidoreductase</fullName>
    </submittedName>
</protein>
<reference evidence="5 6" key="1">
    <citation type="submission" date="2020-07" db="EMBL/GenBank/DDBJ databases">
        <authorList>
            <person name="Zhuang K."/>
            <person name="Ran Y."/>
        </authorList>
    </citation>
    <scope>NUCLEOTIDE SEQUENCE [LARGE SCALE GENOMIC DNA]</scope>
    <source>
        <strain evidence="5 6">WCH-YHL-001</strain>
    </source>
</reference>
<dbReference type="AlphaFoldDB" id="A0A7D6ZP67"/>
<feature type="compositionally biased region" description="Low complexity" evidence="3">
    <location>
        <begin position="418"/>
        <end position="427"/>
    </location>
</feature>
<sequence length="574" mass="61635">MPTLHDPLPLASGQVLPNRIMKSALSEGLGTAGNAPDERLVRLYSRWSEGGYGLIVTGNVMVDRRHCGEPGNVAMEDERDLDALTRWAKAAKDGGAKVWVQLNHPGRQANPIVTRNRAVGPSAIALGIPGIPAPRALTEDEILDIIARFGAAARVAEAAGFDGVQIHGAHGYLVSQFLSPLSNQRTDAWGGDAERRRRFVLEVARSIRAAVRPGFGLGIKLNSADFQRGGFTEDESRVVIEMLSAEQVDLIEISGGSYESPAMMGRPSQASASTRAREAYFLDYAERARQAAGAVPIAVTGGFRSHAAMSEAVSTGTCDLVGLGRPAAVIPTAAADLLTERTDVLRPPAISLNLPPRLKTNGNLKAFDGALDLQWHTDQLHLLGAGKEPDPDRSPWRTATTMLRHHGFEAFRSKRGGTSKAANSTAAKSDDKAAAKFRRERAMGRYLANPAVRGLGALGIRTTLATEIETIGRKTGEPRRVPVSVLFDEGGAWVICQHGTRSGWGVNLTANPRIRVRQGDRWRTGTATFLPDDDVAARARTFAPIPLLAPFMPRAFAALGTAPVTVRIIFDDKK</sequence>
<dbReference type="InterPro" id="IPR051799">
    <property type="entry name" value="NADH_flavin_oxidoreductase"/>
</dbReference>
<dbReference type="GO" id="GO:0016491">
    <property type="term" value="F:oxidoreductase activity"/>
    <property type="evidence" value="ECO:0007669"/>
    <property type="project" value="UniProtKB-KW"/>
</dbReference>
<dbReference type="CDD" id="cd04733">
    <property type="entry name" value="OYE_like_2_FMN"/>
    <property type="match status" value="1"/>
</dbReference>
<dbReference type="SUPFAM" id="SSF50475">
    <property type="entry name" value="FMN-binding split barrel"/>
    <property type="match status" value="1"/>
</dbReference>
<evidence type="ECO:0000256" key="3">
    <source>
        <dbReference type="SAM" id="MobiDB-lite"/>
    </source>
</evidence>
<dbReference type="Gene3D" id="2.30.110.10">
    <property type="entry name" value="Electron Transport, Fmn-binding Protein, Chain A"/>
    <property type="match status" value="1"/>
</dbReference>
<dbReference type="Proteomes" id="UP000515512">
    <property type="component" value="Chromosome"/>
</dbReference>